<dbReference type="Proteomes" id="UP000029707">
    <property type="component" value="Unassembled WGS sequence"/>
</dbReference>
<dbReference type="GeneID" id="82320933"/>
<dbReference type="AlphaFoldDB" id="A0A4U8TKU9"/>
<accession>A0A4U8TKU9</accession>
<reference evidence="2 3" key="1">
    <citation type="journal article" date="2014" name="Genome Announc.">
        <title>Draft genome sequences of eight enterohepatic helicobacter species isolated from both laboratory and wild rodents.</title>
        <authorList>
            <person name="Sheh A."/>
            <person name="Shen Z."/>
            <person name="Fox J.G."/>
        </authorList>
    </citation>
    <scope>NUCLEOTIDE SEQUENCE [LARGE SCALE GENOMIC DNA]</scope>
    <source>
        <strain evidence="2 3">MIT 01-6451</strain>
    </source>
</reference>
<dbReference type="STRING" id="425400.LS65_02630"/>
<dbReference type="EMBL" id="JRMQ02000009">
    <property type="protein sequence ID" value="TLE01007.1"/>
    <property type="molecule type" value="Genomic_DNA"/>
</dbReference>
<name>A0A4U8TKU9_9HELI</name>
<feature type="chain" id="PRO_5020547634" description="Outer membrane beta-barrel protein" evidence="1">
    <location>
        <begin position="21"/>
        <end position="247"/>
    </location>
</feature>
<feature type="signal peptide" evidence="1">
    <location>
        <begin position="1"/>
        <end position="20"/>
    </location>
</feature>
<dbReference type="OrthoDB" id="5325922at2"/>
<comment type="caution">
    <text evidence="2">The sequence shown here is derived from an EMBL/GenBank/DDBJ whole genome shotgun (WGS) entry which is preliminary data.</text>
</comment>
<evidence type="ECO:0000256" key="1">
    <source>
        <dbReference type="SAM" id="SignalP"/>
    </source>
</evidence>
<evidence type="ECO:0008006" key="4">
    <source>
        <dbReference type="Google" id="ProtNLM"/>
    </source>
</evidence>
<organism evidence="2 3">
    <name type="scientific">Helicobacter japonicus</name>
    <dbReference type="NCBI Taxonomy" id="425400"/>
    <lineage>
        <taxon>Bacteria</taxon>
        <taxon>Pseudomonadati</taxon>
        <taxon>Campylobacterota</taxon>
        <taxon>Epsilonproteobacteria</taxon>
        <taxon>Campylobacterales</taxon>
        <taxon>Helicobacteraceae</taxon>
        <taxon>Helicobacter</taxon>
    </lineage>
</organism>
<gene>
    <name evidence="2" type="ORF">LS65_006775</name>
</gene>
<protein>
    <recommendedName>
        <fullName evidence="4">Outer membrane beta-barrel protein</fullName>
    </recommendedName>
</protein>
<evidence type="ECO:0000313" key="3">
    <source>
        <dbReference type="Proteomes" id="UP000029707"/>
    </source>
</evidence>
<dbReference type="RefSeq" id="WP_034361070.1">
    <property type="nucleotide sequence ID" value="NZ_CAJUDB010000016.1"/>
</dbReference>
<proteinExistence type="predicted"/>
<evidence type="ECO:0000313" key="2">
    <source>
        <dbReference type="EMBL" id="TLE01007.1"/>
    </source>
</evidence>
<sequence length="247" mass="27140">MLKKILFFSAFCIFNISLYAMQCEKSCAYGQIGIGGQYYNFGGKDISSYGGYLSLESRSVLWQRFQTALGGRIGGGSTSAQNTGDLSITDKNNLFTLDYYVKIGLNIAGKNAPLFVNLVVEDNKHDGRIGKGSGLERQITTLGGDIEGYIPLGNMSYLDYGAGYAWAGIGKYTLTNDVVLNIKDYSYTINAYIGYSKHITQNTMWYVKLIGKYFDLKDATNDSSTLVYPSSKDFVGMIEIGFKGFGS</sequence>
<keyword evidence="1" id="KW-0732">Signal</keyword>
<keyword evidence="3" id="KW-1185">Reference proteome</keyword>